<protein>
    <submittedName>
        <fullName evidence="3">Uncharacterized protein</fullName>
    </submittedName>
</protein>
<evidence type="ECO:0000313" key="4">
    <source>
        <dbReference type="Proteomes" id="UP000031668"/>
    </source>
</evidence>
<accession>A0A0C2J6L2</accession>
<feature type="region of interest" description="Disordered" evidence="2">
    <location>
        <begin position="1"/>
        <end position="20"/>
    </location>
</feature>
<dbReference type="AlphaFoldDB" id="A0A0C2J6L2"/>
<comment type="caution">
    <text evidence="3">The sequence shown here is derived from an EMBL/GenBank/DDBJ whole genome shotgun (WGS) entry which is preliminary data.</text>
</comment>
<proteinExistence type="predicted"/>
<feature type="compositionally biased region" description="Polar residues" evidence="2">
    <location>
        <begin position="1"/>
        <end position="16"/>
    </location>
</feature>
<evidence type="ECO:0000256" key="2">
    <source>
        <dbReference type="SAM" id="MobiDB-lite"/>
    </source>
</evidence>
<reference evidence="3 4" key="1">
    <citation type="journal article" date="2014" name="Genome Biol. Evol.">
        <title>The genome of the myxosporean Thelohanellus kitauei shows adaptations to nutrient acquisition within its fish host.</title>
        <authorList>
            <person name="Yang Y."/>
            <person name="Xiong J."/>
            <person name="Zhou Z."/>
            <person name="Huo F."/>
            <person name="Miao W."/>
            <person name="Ran C."/>
            <person name="Liu Y."/>
            <person name="Zhang J."/>
            <person name="Feng J."/>
            <person name="Wang M."/>
            <person name="Wang M."/>
            <person name="Wang L."/>
            <person name="Yao B."/>
        </authorList>
    </citation>
    <scope>NUCLEOTIDE SEQUENCE [LARGE SCALE GENOMIC DNA]</scope>
    <source>
        <strain evidence="3">Wuqing</strain>
    </source>
</reference>
<organism evidence="3 4">
    <name type="scientific">Thelohanellus kitauei</name>
    <name type="common">Myxosporean</name>
    <dbReference type="NCBI Taxonomy" id="669202"/>
    <lineage>
        <taxon>Eukaryota</taxon>
        <taxon>Metazoa</taxon>
        <taxon>Cnidaria</taxon>
        <taxon>Myxozoa</taxon>
        <taxon>Myxosporea</taxon>
        <taxon>Bivalvulida</taxon>
        <taxon>Platysporina</taxon>
        <taxon>Myxobolidae</taxon>
        <taxon>Thelohanellus</taxon>
    </lineage>
</organism>
<dbReference type="Proteomes" id="UP000031668">
    <property type="component" value="Unassembled WGS sequence"/>
</dbReference>
<gene>
    <name evidence="3" type="ORF">RF11_03403</name>
</gene>
<feature type="coiled-coil region" evidence="1">
    <location>
        <begin position="153"/>
        <end position="180"/>
    </location>
</feature>
<sequence length="189" mass="22231">MMISTQSSVKNTTSKVSHVPPSLISPQRTFIPTQIKFNDCRSFNYRYVIPYKEFTTCYSKRKEILQNITVLENKLQEIKNEIERLKNEIAKNKNKSQELNETLQSLHHQIMTSKDYLTGQNSQARLSLQGAIVRLYLLYLQIQQEFKDVLKEINNDQRQLKKLGADRKNTRQKLDDLKDLLLNTHTCRN</sequence>
<name>A0A0C2J6L2_THEKT</name>
<dbReference type="EMBL" id="JWZT01004097">
    <property type="protein sequence ID" value="KII64798.1"/>
    <property type="molecule type" value="Genomic_DNA"/>
</dbReference>
<evidence type="ECO:0000313" key="3">
    <source>
        <dbReference type="EMBL" id="KII64798.1"/>
    </source>
</evidence>
<evidence type="ECO:0000256" key="1">
    <source>
        <dbReference type="SAM" id="Coils"/>
    </source>
</evidence>
<feature type="coiled-coil region" evidence="1">
    <location>
        <begin position="61"/>
        <end position="109"/>
    </location>
</feature>
<keyword evidence="1" id="KW-0175">Coiled coil</keyword>
<keyword evidence="4" id="KW-1185">Reference proteome</keyword>